<reference evidence="1" key="2">
    <citation type="journal article" date="2015" name="Fish Shellfish Immunol.">
        <title>Early steps in the European eel (Anguilla anguilla)-Vibrio vulnificus interaction in the gills: Role of the RtxA13 toxin.</title>
        <authorList>
            <person name="Callol A."/>
            <person name="Pajuelo D."/>
            <person name="Ebbesson L."/>
            <person name="Teles M."/>
            <person name="MacKenzie S."/>
            <person name="Amaro C."/>
        </authorList>
    </citation>
    <scope>NUCLEOTIDE SEQUENCE</scope>
</reference>
<dbReference type="EMBL" id="GBXM01091115">
    <property type="protein sequence ID" value="JAH17462.1"/>
    <property type="molecule type" value="Transcribed_RNA"/>
</dbReference>
<name>A0A0E9QLU1_ANGAN</name>
<sequence>MGGISGSHSAQQPHVTSILICSFPKLDARCTFYCIFICILLCIN</sequence>
<evidence type="ECO:0000313" key="1">
    <source>
        <dbReference type="EMBL" id="JAH17462.1"/>
    </source>
</evidence>
<reference evidence="1" key="1">
    <citation type="submission" date="2014-11" db="EMBL/GenBank/DDBJ databases">
        <authorList>
            <person name="Amaro Gonzalez C."/>
        </authorList>
    </citation>
    <scope>NUCLEOTIDE SEQUENCE</scope>
</reference>
<protein>
    <submittedName>
        <fullName evidence="1">Uncharacterized protein</fullName>
    </submittedName>
</protein>
<organism evidence="1">
    <name type="scientific">Anguilla anguilla</name>
    <name type="common">European freshwater eel</name>
    <name type="synonym">Muraena anguilla</name>
    <dbReference type="NCBI Taxonomy" id="7936"/>
    <lineage>
        <taxon>Eukaryota</taxon>
        <taxon>Metazoa</taxon>
        <taxon>Chordata</taxon>
        <taxon>Craniata</taxon>
        <taxon>Vertebrata</taxon>
        <taxon>Euteleostomi</taxon>
        <taxon>Actinopterygii</taxon>
        <taxon>Neopterygii</taxon>
        <taxon>Teleostei</taxon>
        <taxon>Anguilliformes</taxon>
        <taxon>Anguillidae</taxon>
        <taxon>Anguilla</taxon>
    </lineage>
</organism>
<proteinExistence type="predicted"/>
<dbReference type="AlphaFoldDB" id="A0A0E9QLU1"/>
<accession>A0A0E9QLU1</accession>